<dbReference type="OrthoDB" id="4382070at2"/>
<keyword evidence="3" id="KW-1185">Reference proteome</keyword>
<keyword evidence="1" id="KW-1133">Transmembrane helix</keyword>
<dbReference type="PANTHER" id="PTHR40761">
    <property type="entry name" value="CONSERVED INTEGRAL MEMBRANE ALANINE VALINE AND LEUCINE RICH PROTEIN-RELATED"/>
    <property type="match status" value="1"/>
</dbReference>
<feature type="transmembrane region" description="Helical" evidence="1">
    <location>
        <begin position="102"/>
        <end position="119"/>
    </location>
</feature>
<dbReference type="PANTHER" id="PTHR40761:SF1">
    <property type="entry name" value="CONSERVED INTEGRAL MEMBRANE ALANINE VALINE AND LEUCINE RICH PROTEIN-RELATED"/>
    <property type="match status" value="1"/>
</dbReference>
<keyword evidence="1" id="KW-0472">Membrane</keyword>
<reference evidence="2 3" key="1">
    <citation type="submission" date="2014-08" db="EMBL/GenBank/DDBJ databases">
        <title>Complete genome sequence of Corynebacterium aquilae S-613T(T) (=DSM 44791(T)), isolated from the choana of a healthy golden eagle.</title>
        <authorList>
            <person name="Ruckert C."/>
            <person name="Albersmeier A."/>
            <person name="Winkler A."/>
            <person name="Kalinowski J."/>
        </authorList>
    </citation>
    <scope>NUCLEOTIDE SEQUENCE [LARGE SCALE GENOMIC DNA]</scope>
    <source>
        <strain evidence="2 3">S-613</strain>
    </source>
</reference>
<proteinExistence type="predicted"/>
<dbReference type="NCBIfam" id="NF038012">
    <property type="entry name" value="DMT_1"/>
    <property type="match status" value="1"/>
</dbReference>
<feature type="transmembrane region" description="Helical" evidence="1">
    <location>
        <begin position="131"/>
        <end position="149"/>
    </location>
</feature>
<feature type="transmembrane region" description="Helical" evidence="1">
    <location>
        <begin position="191"/>
        <end position="213"/>
    </location>
</feature>
<keyword evidence="1" id="KW-0812">Transmembrane</keyword>
<evidence type="ECO:0000313" key="3">
    <source>
        <dbReference type="Proteomes" id="UP000185478"/>
    </source>
</evidence>
<feature type="transmembrane region" description="Helical" evidence="1">
    <location>
        <begin position="252"/>
        <end position="274"/>
    </location>
</feature>
<dbReference type="STRING" id="1431546.CAQU_00735"/>
<dbReference type="EMBL" id="CP009245">
    <property type="protein sequence ID" value="APT83852.1"/>
    <property type="molecule type" value="Genomic_DNA"/>
</dbReference>
<evidence type="ECO:0000256" key="1">
    <source>
        <dbReference type="SAM" id="Phobius"/>
    </source>
</evidence>
<protein>
    <submittedName>
        <fullName evidence="2">Membrane protein</fullName>
    </submittedName>
</protein>
<feature type="transmembrane region" description="Helical" evidence="1">
    <location>
        <begin position="57"/>
        <end position="81"/>
    </location>
</feature>
<dbReference type="Proteomes" id="UP000185478">
    <property type="component" value="Chromosome"/>
</dbReference>
<sequence length="280" mass="29908">MHSNFLAAAFAFASAMTIAWGTVVRHRIAEEAPDDGHQAFLSAIRRPLWWAGTSTALIAYGLQIVALGFGTLLVVQPVLVLKLMLTLPMSARWDGRRISRQEMLWATILTVAVGVLVMLGKPSPGLAQPPLSRWIPSLAVGVVALAVLIKYASNQIPREKSLLLGIATGALFGYVAVLSKATVDIFVHFGWWGLATNWEPVTLVLAATLGTVIQQYAFNAGALRNCLPAMTISEPIVAFTLGYLVLGEKFQVQGAGWFAMAAALVAMIAGTVVLSRKGIA</sequence>
<evidence type="ECO:0000313" key="2">
    <source>
        <dbReference type="EMBL" id="APT83852.1"/>
    </source>
</evidence>
<dbReference type="AlphaFoldDB" id="A0A1L7CDC7"/>
<gene>
    <name evidence="2" type="ORF">CAQU_00735</name>
</gene>
<dbReference type="RefSeq" id="WP_075724358.1">
    <property type="nucleotide sequence ID" value="NZ_CP009245.1"/>
</dbReference>
<name>A0A1L7CDC7_9CORY</name>
<feature type="transmembrane region" description="Helical" evidence="1">
    <location>
        <begin position="225"/>
        <end position="246"/>
    </location>
</feature>
<feature type="transmembrane region" description="Helical" evidence="1">
    <location>
        <begin position="161"/>
        <end position="179"/>
    </location>
</feature>
<dbReference type="KEGG" id="caqu:CAQU_00735"/>
<organism evidence="2 3">
    <name type="scientific">Corynebacterium aquilae DSM 44791</name>
    <dbReference type="NCBI Taxonomy" id="1431546"/>
    <lineage>
        <taxon>Bacteria</taxon>
        <taxon>Bacillati</taxon>
        <taxon>Actinomycetota</taxon>
        <taxon>Actinomycetes</taxon>
        <taxon>Mycobacteriales</taxon>
        <taxon>Corynebacteriaceae</taxon>
        <taxon>Corynebacterium</taxon>
    </lineage>
</organism>
<accession>A0A1L7CDC7</accession>